<organism evidence="1 2">
    <name type="scientific">Riccia fluitans</name>
    <dbReference type="NCBI Taxonomy" id="41844"/>
    <lineage>
        <taxon>Eukaryota</taxon>
        <taxon>Viridiplantae</taxon>
        <taxon>Streptophyta</taxon>
        <taxon>Embryophyta</taxon>
        <taxon>Marchantiophyta</taxon>
        <taxon>Marchantiopsida</taxon>
        <taxon>Marchantiidae</taxon>
        <taxon>Marchantiales</taxon>
        <taxon>Ricciaceae</taxon>
        <taxon>Riccia</taxon>
    </lineage>
</organism>
<keyword evidence="2" id="KW-1185">Reference proteome</keyword>
<evidence type="ECO:0000313" key="1">
    <source>
        <dbReference type="EMBL" id="KAL2651787.1"/>
    </source>
</evidence>
<dbReference type="AlphaFoldDB" id="A0ABD1ZL36"/>
<sequence length="95" mass="10200">MSVAQNGSGVFCLLLSLPVRPQRAHVVITVSDDGTERLRKVTIQEGLGRIDLLLRMSMKRDPDAGLGSAAVVMIPFLSTVTHSEPGFHASIFLGL</sequence>
<accession>A0ABD1ZL36</accession>
<gene>
    <name evidence="1" type="ORF">R1flu_019915</name>
</gene>
<dbReference type="EMBL" id="JBHFFA010000001">
    <property type="protein sequence ID" value="KAL2651787.1"/>
    <property type="molecule type" value="Genomic_DNA"/>
</dbReference>
<proteinExistence type="predicted"/>
<evidence type="ECO:0000313" key="2">
    <source>
        <dbReference type="Proteomes" id="UP001605036"/>
    </source>
</evidence>
<reference evidence="1 2" key="1">
    <citation type="submission" date="2024-09" db="EMBL/GenBank/DDBJ databases">
        <title>Chromosome-scale assembly of Riccia fluitans.</title>
        <authorList>
            <person name="Paukszto L."/>
            <person name="Sawicki J."/>
            <person name="Karawczyk K."/>
            <person name="Piernik-Szablinska J."/>
            <person name="Szczecinska M."/>
            <person name="Mazdziarz M."/>
        </authorList>
    </citation>
    <scope>NUCLEOTIDE SEQUENCE [LARGE SCALE GENOMIC DNA]</scope>
    <source>
        <strain evidence="1">Rf_01</strain>
        <tissue evidence="1">Aerial parts of the thallus</tissue>
    </source>
</reference>
<dbReference type="Proteomes" id="UP001605036">
    <property type="component" value="Unassembled WGS sequence"/>
</dbReference>
<name>A0ABD1ZL36_9MARC</name>
<protein>
    <submittedName>
        <fullName evidence="1">Uncharacterized protein</fullName>
    </submittedName>
</protein>
<comment type="caution">
    <text evidence="1">The sequence shown here is derived from an EMBL/GenBank/DDBJ whole genome shotgun (WGS) entry which is preliminary data.</text>
</comment>